<evidence type="ECO:0000313" key="5">
    <source>
        <dbReference type="EMBL" id="BCM24287.1"/>
    </source>
</evidence>
<dbReference type="SMART" id="SM00342">
    <property type="entry name" value="HTH_ARAC"/>
    <property type="match status" value="1"/>
</dbReference>
<dbReference type="RefSeq" id="WP_221764834.1">
    <property type="nucleotide sequence ID" value="NZ_AP024110.1"/>
</dbReference>
<evidence type="ECO:0000256" key="3">
    <source>
        <dbReference type="ARBA" id="ARBA00023163"/>
    </source>
</evidence>
<dbReference type="PROSITE" id="PS01124">
    <property type="entry name" value="HTH_ARAC_FAMILY_2"/>
    <property type="match status" value="1"/>
</dbReference>
<evidence type="ECO:0000259" key="4">
    <source>
        <dbReference type="PROSITE" id="PS01124"/>
    </source>
</evidence>
<evidence type="ECO:0000256" key="2">
    <source>
        <dbReference type="ARBA" id="ARBA00023125"/>
    </source>
</evidence>
<evidence type="ECO:0000313" key="6">
    <source>
        <dbReference type="Proteomes" id="UP000826722"/>
    </source>
</evidence>
<keyword evidence="3" id="KW-0804">Transcription</keyword>
<keyword evidence="2" id="KW-0238">DNA-binding</keyword>
<dbReference type="InterPro" id="IPR050204">
    <property type="entry name" value="AraC_XylS_family_regulators"/>
</dbReference>
<feature type="domain" description="HTH araC/xylS-type" evidence="4">
    <location>
        <begin position="252"/>
        <end position="350"/>
    </location>
</feature>
<proteinExistence type="predicted"/>
<dbReference type="Pfam" id="PF12833">
    <property type="entry name" value="HTH_18"/>
    <property type="match status" value="1"/>
</dbReference>
<dbReference type="EMBL" id="AP024110">
    <property type="protein sequence ID" value="BCM24287.1"/>
    <property type="molecule type" value="Genomic_DNA"/>
</dbReference>
<name>A0A8D5FYB8_9PROT</name>
<dbReference type="InterPro" id="IPR009057">
    <property type="entry name" value="Homeodomain-like_sf"/>
</dbReference>
<dbReference type="InterPro" id="IPR018060">
    <property type="entry name" value="HTH_AraC"/>
</dbReference>
<evidence type="ECO:0000256" key="1">
    <source>
        <dbReference type="ARBA" id="ARBA00023015"/>
    </source>
</evidence>
<dbReference type="Gene3D" id="1.10.10.60">
    <property type="entry name" value="Homeodomain-like"/>
    <property type="match status" value="1"/>
</dbReference>
<dbReference type="GO" id="GO:0043565">
    <property type="term" value="F:sequence-specific DNA binding"/>
    <property type="evidence" value="ECO:0007669"/>
    <property type="project" value="InterPro"/>
</dbReference>
<gene>
    <name evidence="5" type="ORF">ZMTM_05460</name>
</gene>
<dbReference type="SUPFAM" id="SSF46689">
    <property type="entry name" value="Homeodomain-like"/>
    <property type="match status" value="1"/>
</dbReference>
<dbReference type="GO" id="GO:0003700">
    <property type="term" value="F:DNA-binding transcription factor activity"/>
    <property type="evidence" value="ECO:0007669"/>
    <property type="project" value="InterPro"/>
</dbReference>
<dbReference type="AlphaFoldDB" id="A0A8D5FYB8"/>
<dbReference type="KEGG" id="mpau:ZMTM_05460"/>
<protein>
    <recommendedName>
        <fullName evidence="4">HTH araC/xylS-type domain-containing protein</fullName>
    </recommendedName>
</protein>
<sequence>MPKAYSKTVSQIIAAQEQRYAYPAEDTAAPSAQPRIIHQNFTVTNEAVALQAQAWRDYVGRILDVSVSRTQLANGFLGEIDTYVLKDMIYLDSRTDPVTQTRTAARISRDGVRDYVFHVAVEGIIETVTGSFSKRKSAQFVPGILALDMNQTMHMVRPAYARVLAFFLPRTMVESAIPDAESIHGRMVAYTSPLTRLILNHLLTLCHQLPMMDEVKAENTIQTCAHLIIAAFSKQARLSDSARTTAHVAIRAEVQRYIQANLYRNDLSPEAVQQVFQLPRATLYRMFEHEGGLGTYIRNCRLREAAHDLVRFPQMAIIEIAYGLSFNSASDFTRAFRRAYGMTPLDFRALALDIDTFDSAS</sequence>
<organism evidence="5 6">
    <name type="scientific">Methyloradius palustris</name>
    <dbReference type="NCBI Taxonomy" id="2778876"/>
    <lineage>
        <taxon>Bacteria</taxon>
        <taxon>Pseudomonadati</taxon>
        <taxon>Pseudomonadota</taxon>
        <taxon>Betaproteobacteria</taxon>
        <taxon>Nitrosomonadales</taxon>
        <taxon>Methylophilaceae</taxon>
        <taxon>Methyloradius</taxon>
    </lineage>
</organism>
<reference evidence="5" key="1">
    <citation type="journal article" date="2021" name="Arch. Microbiol.">
        <title>Methyloradius palustris gen. nov., sp. nov., a methanol-oxidizing bacterium isolated from snow.</title>
        <authorList>
            <person name="Miyadera T."/>
            <person name="Kojima H."/>
            <person name="Fukui M."/>
        </authorList>
    </citation>
    <scope>NUCLEOTIDE SEQUENCE</scope>
    <source>
        <strain evidence="5">Zm11</strain>
    </source>
</reference>
<keyword evidence="6" id="KW-1185">Reference proteome</keyword>
<dbReference type="Proteomes" id="UP000826722">
    <property type="component" value="Chromosome"/>
</dbReference>
<dbReference type="PRINTS" id="PR00032">
    <property type="entry name" value="HTHARAC"/>
</dbReference>
<dbReference type="PANTHER" id="PTHR46796">
    <property type="entry name" value="HTH-TYPE TRANSCRIPTIONAL ACTIVATOR RHAS-RELATED"/>
    <property type="match status" value="1"/>
</dbReference>
<accession>A0A8D5FYB8</accession>
<dbReference type="InterPro" id="IPR020449">
    <property type="entry name" value="Tscrpt_reg_AraC-type_HTH"/>
</dbReference>
<keyword evidence="1" id="KW-0805">Transcription regulation</keyword>
<dbReference type="PANTHER" id="PTHR46796:SF6">
    <property type="entry name" value="ARAC SUBFAMILY"/>
    <property type="match status" value="1"/>
</dbReference>